<protein>
    <recommendedName>
        <fullName evidence="1">diguanylate cyclase</fullName>
        <ecNumber evidence="1">2.7.7.65</ecNumber>
    </recommendedName>
</protein>
<dbReference type="NCBIfam" id="TIGR00254">
    <property type="entry name" value="GGDEF"/>
    <property type="match status" value="1"/>
</dbReference>
<dbReference type="SUPFAM" id="SSF55073">
    <property type="entry name" value="Nucleotide cyclase"/>
    <property type="match status" value="1"/>
</dbReference>
<dbReference type="PROSITE" id="PS50887">
    <property type="entry name" value="GGDEF"/>
    <property type="match status" value="1"/>
</dbReference>
<organism evidence="5 6">
    <name type="scientific">Devosia algicola</name>
    <dbReference type="NCBI Taxonomy" id="3026418"/>
    <lineage>
        <taxon>Bacteria</taxon>
        <taxon>Pseudomonadati</taxon>
        <taxon>Pseudomonadota</taxon>
        <taxon>Alphaproteobacteria</taxon>
        <taxon>Hyphomicrobiales</taxon>
        <taxon>Devosiaceae</taxon>
        <taxon>Devosia</taxon>
    </lineage>
</organism>
<dbReference type="Pfam" id="PF00990">
    <property type="entry name" value="GGDEF"/>
    <property type="match status" value="1"/>
</dbReference>
<dbReference type="PANTHER" id="PTHR45138:SF9">
    <property type="entry name" value="DIGUANYLATE CYCLASE DGCM-RELATED"/>
    <property type="match status" value="1"/>
</dbReference>
<evidence type="ECO:0000259" key="4">
    <source>
        <dbReference type="PROSITE" id="PS50887"/>
    </source>
</evidence>
<comment type="catalytic activity">
    <reaction evidence="2">
        <text>2 GTP = 3',3'-c-di-GMP + 2 diphosphate</text>
        <dbReference type="Rhea" id="RHEA:24898"/>
        <dbReference type="ChEBI" id="CHEBI:33019"/>
        <dbReference type="ChEBI" id="CHEBI:37565"/>
        <dbReference type="ChEBI" id="CHEBI:58805"/>
        <dbReference type="EC" id="2.7.7.65"/>
    </reaction>
</comment>
<dbReference type="RefSeq" id="WP_282217579.1">
    <property type="nucleotide sequence ID" value="NZ_CP118246.1"/>
</dbReference>
<evidence type="ECO:0000256" key="1">
    <source>
        <dbReference type="ARBA" id="ARBA00012528"/>
    </source>
</evidence>
<evidence type="ECO:0000313" key="5">
    <source>
        <dbReference type="EMBL" id="WDR01167.1"/>
    </source>
</evidence>
<dbReference type="PANTHER" id="PTHR45138">
    <property type="entry name" value="REGULATORY COMPONENTS OF SENSORY TRANSDUCTION SYSTEM"/>
    <property type="match status" value="1"/>
</dbReference>
<feature type="transmembrane region" description="Helical" evidence="3">
    <location>
        <begin position="51"/>
        <end position="72"/>
    </location>
</feature>
<evidence type="ECO:0000313" key="6">
    <source>
        <dbReference type="Proteomes" id="UP001220530"/>
    </source>
</evidence>
<evidence type="ECO:0000256" key="2">
    <source>
        <dbReference type="ARBA" id="ARBA00034247"/>
    </source>
</evidence>
<proteinExistence type="predicted"/>
<dbReference type="InterPro" id="IPR029787">
    <property type="entry name" value="Nucleotide_cyclase"/>
</dbReference>
<dbReference type="InterPro" id="IPR043128">
    <property type="entry name" value="Rev_trsase/Diguanyl_cyclase"/>
</dbReference>
<keyword evidence="3" id="KW-0812">Transmembrane</keyword>
<dbReference type="InterPro" id="IPR050469">
    <property type="entry name" value="Diguanylate_Cyclase"/>
</dbReference>
<dbReference type="Gene3D" id="3.30.70.270">
    <property type="match status" value="1"/>
</dbReference>
<reference evidence="5 6" key="1">
    <citation type="submission" date="2023-02" db="EMBL/GenBank/DDBJ databases">
        <title>Devosia algicola sp. nov., isolated from the phycosphere of marine algae.</title>
        <authorList>
            <person name="Kim J.M."/>
            <person name="Lee J.K."/>
            <person name="Choi B.J."/>
            <person name="Bayburt H."/>
            <person name="Jeon C.O."/>
        </authorList>
    </citation>
    <scope>NUCLEOTIDE SEQUENCE [LARGE SCALE GENOMIC DNA]</scope>
    <source>
        <strain evidence="5 6">G20-9</strain>
    </source>
</reference>
<evidence type="ECO:0000256" key="3">
    <source>
        <dbReference type="SAM" id="Phobius"/>
    </source>
</evidence>
<dbReference type="SMART" id="SM00267">
    <property type="entry name" value="GGDEF"/>
    <property type="match status" value="1"/>
</dbReference>
<dbReference type="InterPro" id="IPR000160">
    <property type="entry name" value="GGDEF_dom"/>
</dbReference>
<feature type="domain" description="GGDEF" evidence="4">
    <location>
        <begin position="116"/>
        <end position="237"/>
    </location>
</feature>
<accession>A0ABY7YIZ5</accession>
<dbReference type="CDD" id="cd01949">
    <property type="entry name" value="GGDEF"/>
    <property type="match status" value="1"/>
</dbReference>
<gene>
    <name evidence="5" type="ORF">PSQ19_09745</name>
</gene>
<name>A0ABY7YIZ5_9HYPH</name>
<keyword evidence="6" id="KW-1185">Reference proteome</keyword>
<keyword evidence="3" id="KW-0472">Membrane</keyword>
<dbReference type="Proteomes" id="UP001220530">
    <property type="component" value="Chromosome"/>
</dbReference>
<dbReference type="EC" id="2.7.7.65" evidence="1"/>
<sequence length="237" mass="25933">MVNTMLSSPKTWSSVARWTILATVASLLVSLIVHALAFGDLDQRTLERSLVSALLPPLLIGAPLFFVIASRWRKLALANHRLGNLARTDSLTKCLNRGAFADCVEQLLAGAGDDTASGTFLMIDADNFKAINDQYGHDAGDEALGIIVRSIRAILRPNDLIGRMGGEEFGVYLPQTTLADSAVVAERIRRAVNLAVFAPGPAPHQALDKRRRCCLRYPNYFCLPVQHGRSSPLRRQE</sequence>
<dbReference type="EMBL" id="CP118246">
    <property type="protein sequence ID" value="WDR01167.1"/>
    <property type="molecule type" value="Genomic_DNA"/>
</dbReference>
<keyword evidence="3" id="KW-1133">Transmembrane helix</keyword>